<dbReference type="EMBL" id="ATMT01000100">
    <property type="protein sequence ID" value="EPY04152.1"/>
    <property type="molecule type" value="Genomic_DNA"/>
</dbReference>
<keyword evidence="1" id="KW-0732">Signal</keyword>
<feature type="chain" id="PRO_5004556478" evidence="1">
    <location>
        <begin position="23"/>
        <end position="108"/>
    </location>
</feature>
<evidence type="ECO:0000256" key="1">
    <source>
        <dbReference type="SAM" id="SignalP"/>
    </source>
</evidence>
<dbReference type="AlphaFoldDB" id="S9SE65"/>
<accession>S9SE65</accession>
<feature type="signal peptide" evidence="1">
    <location>
        <begin position="1"/>
        <end position="22"/>
    </location>
</feature>
<comment type="caution">
    <text evidence="2">The sequence shown here is derived from an EMBL/GenBank/DDBJ whole genome shotgun (WGS) entry which is preliminary data.</text>
</comment>
<organism evidence="2 3">
    <name type="scientific">Paenibacillus alvei TS-15</name>
    <dbReference type="NCBI Taxonomy" id="1117108"/>
    <lineage>
        <taxon>Bacteria</taxon>
        <taxon>Bacillati</taxon>
        <taxon>Bacillota</taxon>
        <taxon>Bacilli</taxon>
        <taxon>Bacillales</taxon>
        <taxon>Paenibacillaceae</taxon>
        <taxon>Paenibacillus</taxon>
    </lineage>
</organism>
<name>S9SE65_PAEAL</name>
<reference evidence="2 3" key="1">
    <citation type="submission" date="2013-05" db="EMBL/GenBank/DDBJ databases">
        <authorList>
            <person name="Strain E.A."/>
            <person name="Brown E."/>
            <person name="Allard M.W."/>
            <person name="Luo Y.L."/>
        </authorList>
    </citation>
    <scope>NUCLEOTIDE SEQUENCE [LARGE SCALE GENOMIC DNA]</scope>
    <source>
        <strain evidence="2 3">TS-15</strain>
    </source>
</reference>
<dbReference type="Proteomes" id="UP000015344">
    <property type="component" value="Unassembled WGS sequence"/>
</dbReference>
<dbReference type="RefSeq" id="WP_021262516.1">
    <property type="nucleotide sequence ID" value="NZ_ATMT01000100.1"/>
</dbReference>
<evidence type="ECO:0000313" key="3">
    <source>
        <dbReference type="Proteomes" id="UP000015344"/>
    </source>
</evidence>
<gene>
    <name evidence="2" type="ORF">PAALTS15_26934</name>
</gene>
<evidence type="ECO:0000313" key="2">
    <source>
        <dbReference type="EMBL" id="EPY04152.1"/>
    </source>
</evidence>
<sequence>MKKILALTVATAIMVSSQVAMAAPAQTPNATEKTTQSLLVEKVYVNVDLKVGGGRQLAGSNFWVSGGNSDIIYLDRQGNLVALKPGNTAVSADLSPGVIVVYYISITN</sequence>
<protein>
    <submittedName>
        <fullName evidence="2">Uncharacterized protein</fullName>
    </submittedName>
</protein>
<proteinExistence type="predicted"/>